<keyword evidence="18" id="KW-1185">Reference proteome</keyword>
<dbReference type="InterPro" id="IPR012934">
    <property type="entry name" value="Znf_AD"/>
</dbReference>
<dbReference type="PANTHER" id="PTHR23234">
    <property type="entry name" value="ZNF44 PROTEIN"/>
    <property type="match status" value="1"/>
</dbReference>
<evidence type="ECO:0000256" key="1">
    <source>
        <dbReference type="ARBA" id="ARBA00004123"/>
    </source>
</evidence>
<evidence type="ECO:0000256" key="3">
    <source>
        <dbReference type="ARBA" id="ARBA00022492"/>
    </source>
</evidence>
<dbReference type="FunFam" id="3.30.160.60:FF:000446">
    <property type="entry name" value="Zinc finger protein"/>
    <property type="match status" value="2"/>
</dbReference>
<dbReference type="GO" id="GO:0005634">
    <property type="term" value="C:nucleus"/>
    <property type="evidence" value="ECO:0007669"/>
    <property type="project" value="UniProtKB-SubCell"/>
</dbReference>
<dbReference type="PROSITE" id="PS50157">
    <property type="entry name" value="ZINC_FINGER_C2H2_2"/>
    <property type="match status" value="8"/>
</dbReference>
<keyword evidence="3" id="KW-0302">Gap protein</keyword>
<dbReference type="GO" id="GO:0035282">
    <property type="term" value="P:segmentation"/>
    <property type="evidence" value="ECO:0007669"/>
    <property type="project" value="UniProtKB-KW"/>
</dbReference>
<evidence type="ECO:0000256" key="8">
    <source>
        <dbReference type="ARBA" id="ARBA00023015"/>
    </source>
</evidence>
<keyword evidence="3" id="KW-0217">Developmental protein</keyword>
<dbReference type="PROSITE" id="PS51915">
    <property type="entry name" value="ZAD"/>
    <property type="match status" value="1"/>
</dbReference>
<feature type="binding site" evidence="15">
    <location>
        <position position="13"/>
    </location>
    <ligand>
        <name>Zn(2+)</name>
        <dbReference type="ChEBI" id="CHEBI:29105"/>
    </ligand>
</feature>
<feature type="binding site" evidence="15">
    <location>
        <position position="10"/>
    </location>
    <ligand>
        <name>Zn(2+)</name>
        <dbReference type="ChEBI" id="CHEBI:29105"/>
    </ligand>
</feature>
<evidence type="ECO:0000259" key="16">
    <source>
        <dbReference type="PROSITE" id="PS50157"/>
    </source>
</evidence>
<evidence type="ECO:0000313" key="18">
    <source>
        <dbReference type="Proteomes" id="UP000504634"/>
    </source>
</evidence>
<accession>A0A6J2THQ0</accession>
<feature type="domain" description="C2H2-type" evidence="16">
    <location>
        <begin position="274"/>
        <end position="302"/>
    </location>
</feature>
<dbReference type="FunFam" id="3.30.160.60:FF:001954">
    <property type="entry name" value="Zinc finger protein 787"/>
    <property type="match status" value="1"/>
</dbReference>
<dbReference type="Gene3D" id="3.40.1800.20">
    <property type="match status" value="1"/>
</dbReference>
<keyword evidence="6 14" id="KW-0863">Zinc-finger</keyword>
<dbReference type="PROSITE" id="PS00028">
    <property type="entry name" value="ZINC_FINGER_C2H2_1"/>
    <property type="match status" value="6"/>
</dbReference>
<evidence type="ECO:0000256" key="2">
    <source>
        <dbReference type="ARBA" id="ARBA00006991"/>
    </source>
</evidence>
<dbReference type="InterPro" id="IPR013087">
    <property type="entry name" value="Znf_C2H2_type"/>
</dbReference>
<keyword evidence="11" id="KW-0539">Nucleus</keyword>
<evidence type="ECO:0000259" key="17">
    <source>
        <dbReference type="PROSITE" id="PS51915"/>
    </source>
</evidence>
<dbReference type="SMART" id="SM00355">
    <property type="entry name" value="ZnF_C2H2"/>
    <property type="match status" value="8"/>
</dbReference>
<dbReference type="SUPFAM" id="SSF57667">
    <property type="entry name" value="beta-beta-alpha zinc fingers"/>
    <property type="match status" value="4"/>
</dbReference>
<evidence type="ECO:0000256" key="6">
    <source>
        <dbReference type="ARBA" id="ARBA00022771"/>
    </source>
</evidence>
<feature type="domain" description="C2H2-type" evidence="16">
    <location>
        <begin position="303"/>
        <end position="330"/>
    </location>
</feature>
<dbReference type="SUPFAM" id="SSF57716">
    <property type="entry name" value="Glucocorticoid receptor-like (DNA-binding domain)"/>
    <property type="match status" value="1"/>
</dbReference>
<keyword evidence="10" id="KW-0804">Transcription</keyword>
<evidence type="ECO:0000256" key="12">
    <source>
        <dbReference type="ARBA" id="ARBA00023843"/>
    </source>
</evidence>
<evidence type="ECO:0000313" key="19">
    <source>
        <dbReference type="RefSeq" id="XP_030376201.1"/>
    </source>
</evidence>
<evidence type="ECO:0000256" key="11">
    <source>
        <dbReference type="ARBA" id="ARBA00023242"/>
    </source>
</evidence>
<feature type="binding site" evidence="15">
    <location>
        <position position="57"/>
    </location>
    <ligand>
        <name>Zn(2+)</name>
        <dbReference type="ChEBI" id="CHEBI:29105"/>
    </ligand>
</feature>
<organism evidence="18 19">
    <name type="scientific">Drosophila lebanonensis</name>
    <name type="common">Fruit fly</name>
    <name type="synonym">Scaptodrosophila lebanonensis</name>
    <dbReference type="NCBI Taxonomy" id="7225"/>
    <lineage>
        <taxon>Eukaryota</taxon>
        <taxon>Metazoa</taxon>
        <taxon>Ecdysozoa</taxon>
        <taxon>Arthropoda</taxon>
        <taxon>Hexapoda</taxon>
        <taxon>Insecta</taxon>
        <taxon>Pterygota</taxon>
        <taxon>Neoptera</taxon>
        <taxon>Endopterygota</taxon>
        <taxon>Diptera</taxon>
        <taxon>Brachycera</taxon>
        <taxon>Muscomorpha</taxon>
        <taxon>Ephydroidea</taxon>
        <taxon>Drosophilidae</taxon>
        <taxon>Scaptodrosophila</taxon>
    </lineage>
</organism>
<feature type="domain" description="C2H2-type" evidence="16">
    <location>
        <begin position="246"/>
        <end position="268"/>
    </location>
</feature>
<evidence type="ECO:0000256" key="15">
    <source>
        <dbReference type="PROSITE-ProRule" id="PRU01263"/>
    </source>
</evidence>
<evidence type="ECO:0000256" key="13">
    <source>
        <dbReference type="ARBA" id="ARBA00053345"/>
    </source>
</evidence>
<comment type="function">
    <text evidence="13">Krueppel is a gap class segmentation protein.</text>
</comment>
<evidence type="ECO:0000256" key="9">
    <source>
        <dbReference type="ARBA" id="ARBA00023125"/>
    </source>
</evidence>
<dbReference type="InterPro" id="IPR036236">
    <property type="entry name" value="Znf_C2H2_sf"/>
</dbReference>
<dbReference type="GeneID" id="115625319"/>
<dbReference type="Pfam" id="PF00096">
    <property type="entry name" value="zf-C2H2"/>
    <property type="match status" value="7"/>
</dbReference>
<dbReference type="InterPro" id="IPR050758">
    <property type="entry name" value="Znf_C2H2-type"/>
</dbReference>
<dbReference type="PANTHER" id="PTHR23234:SF10">
    <property type="entry name" value="RIKEN CDNA 6720489N17 GENE-RELATED"/>
    <property type="match status" value="1"/>
</dbReference>
<dbReference type="GO" id="GO:0008270">
    <property type="term" value="F:zinc ion binding"/>
    <property type="evidence" value="ECO:0007669"/>
    <property type="project" value="UniProtKB-UniRule"/>
</dbReference>
<dbReference type="Gene3D" id="3.30.160.60">
    <property type="entry name" value="Classic Zinc Finger"/>
    <property type="match status" value="7"/>
</dbReference>
<feature type="binding site" evidence="15">
    <location>
        <position position="60"/>
    </location>
    <ligand>
        <name>Zn(2+)</name>
        <dbReference type="ChEBI" id="CHEBI:29105"/>
    </ligand>
</feature>
<dbReference type="Pfam" id="PF07776">
    <property type="entry name" value="zf-AD"/>
    <property type="match status" value="1"/>
</dbReference>
<feature type="domain" description="C2H2-type" evidence="16">
    <location>
        <begin position="155"/>
        <end position="179"/>
    </location>
</feature>
<dbReference type="RefSeq" id="XP_030376201.1">
    <property type="nucleotide sequence ID" value="XM_030520341.1"/>
</dbReference>
<evidence type="ECO:0000256" key="5">
    <source>
        <dbReference type="ARBA" id="ARBA00022737"/>
    </source>
</evidence>
<evidence type="ECO:0000256" key="7">
    <source>
        <dbReference type="ARBA" id="ARBA00022833"/>
    </source>
</evidence>
<keyword evidence="7 15" id="KW-0862">Zinc</keyword>
<dbReference type="SMART" id="SM00868">
    <property type="entry name" value="zf-AD"/>
    <property type="match status" value="1"/>
</dbReference>
<gene>
    <name evidence="19" type="primary">LOC115625319</name>
</gene>
<evidence type="ECO:0000256" key="10">
    <source>
        <dbReference type="ARBA" id="ARBA00023163"/>
    </source>
</evidence>
<dbReference type="FunFam" id="3.30.160.60:FF:000110">
    <property type="entry name" value="Zinc finger protein-like"/>
    <property type="match status" value="1"/>
</dbReference>
<dbReference type="AlphaFoldDB" id="A0A6J2THQ0"/>
<dbReference type="Proteomes" id="UP000504634">
    <property type="component" value="Unplaced"/>
</dbReference>
<feature type="domain" description="C2H2-type" evidence="16">
    <location>
        <begin position="331"/>
        <end position="358"/>
    </location>
</feature>
<sequence>MSKELGDLLCRACLQEDELMVDIYENVEELQMNLCTLLELCGDIKVEELDAYPKYLCQECTNELLVAAKFRRKCFETQQTLSELANKEESTLTERDEDSVVDEENDEIIEVDGEEQLAQEISASNEVECGTETIALAEVQDIEVGSSKHSNPMSYNCDDCGALFHQPATLQRHIEKTHTPNIIYSCDQCGHSFTQQCNLQAHSCDKTEQSSVPRTDRHRCVHCDKCFASPASLVMHMRLHTGERPFVCDVCPKSFKTNAALVTHQKRHLQLAQYSCPHCGKCFVESSNLKRHIVSLHTGERPHSCTICQRSFSRVYLLELHMRTHTGERPYACSMCDRRFAQQGVLRTHERTHTGQRMHSCSVCGRSFSRAIQLRRHRCKGETHTDRTQEEDERQLELETAEQLEHGSEQGNLPPGHFECFVISEEVVSADDDPTTWCLATSK</sequence>
<keyword evidence="5" id="KW-0677">Repeat</keyword>
<keyword evidence="4 15" id="KW-0479">Metal-binding</keyword>
<evidence type="ECO:0000256" key="4">
    <source>
        <dbReference type="ARBA" id="ARBA00022723"/>
    </source>
</evidence>
<reference evidence="19" key="1">
    <citation type="submission" date="2025-08" db="UniProtKB">
        <authorList>
            <consortium name="RefSeq"/>
        </authorList>
    </citation>
    <scope>IDENTIFICATION</scope>
    <source>
        <strain evidence="19">11010-0011.00</strain>
        <tissue evidence="19">Whole body</tissue>
    </source>
</reference>
<feature type="domain" description="C2H2-type" evidence="16">
    <location>
        <begin position="184"/>
        <end position="213"/>
    </location>
</feature>
<comment type="similarity">
    <text evidence="2">Belongs to the krueppel C2H2-type zinc-finger protein family.</text>
</comment>
<feature type="domain" description="C2H2-type" evidence="16">
    <location>
        <begin position="359"/>
        <end position="389"/>
    </location>
</feature>
<dbReference type="GO" id="GO:0003677">
    <property type="term" value="F:DNA binding"/>
    <property type="evidence" value="ECO:0007669"/>
    <property type="project" value="UniProtKB-KW"/>
</dbReference>
<dbReference type="FunFam" id="3.30.160.60:FF:001289">
    <property type="entry name" value="Zinc finger protein 574"/>
    <property type="match status" value="1"/>
</dbReference>
<comment type="subcellular location">
    <subcellularLocation>
        <location evidence="1">Nucleus</location>
    </subcellularLocation>
</comment>
<feature type="domain" description="ZAD" evidence="17">
    <location>
        <begin position="8"/>
        <end position="84"/>
    </location>
</feature>
<proteinExistence type="inferred from homology"/>
<name>A0A6J2THQ0_DROLE</name>
<protein>
    <recommendedName>
        <fullName evidence="12">Protein krueppel</fullName>
    </recommendedName>
</protein>
<dbReference type="OrthoDB" id="9439903at2759"/>
<feature type="domain" description="C2H2-type" evidence="16">
    <location>
        <begin position="218"/>
        <end position="245"/>
    </location>
</feature>
<evidence type="ECO:0000256" key="14">
    <source>
        <dbReference type="PROSITE-ProRule" id="PRU00042"/>
    </source>
</evidence>
<keyword evidence="8" id="KW-0805">Transcription regulation</keyword>
<dbReference type="GO" id="GO:0006357">
    <property type="term" value="P:regulation of transcription by RNA polymerase II"/>
    <property type="evidence" value="ECO:0007669"/>
    <property type="project" value="UniProtKB-ARBA"/>
</dbReference>
<keyword evidence="9" id="KW-0238">DNA-binding</keyword>